<dbReference type="AlphaFoldDB" id="A0A5M6CBR9"/>
<sequence>MQISIKKKYLETKVGFGSNAKPLGQRTLQELQELALYARQSNSKSLSNYFEQLPTLQELQSGKTSQVIADIKSNTDAVKTEKPADSNQVPGSEKK</sequence>
<protein>
    <submittedName>
        <fullName evidence="2">Uncharacterized protein</fullName>
    </submittedName>
</protein>
<dbReference type="Proteomes" id="UP000323632">
    <property type="component" value="Unassembled WGS sequence"/>
</dbReference>
<dbReference type="EMBL" id="VWSH01000004">
    <property type="protein sequence ID" value="KAA5532648.1"/>
    <property type="molecule type" value="Genomic_DNA"/>
</dbReference>
<evidence type="ECO:0000313" key="2">
    <source>
        <dbReference type="EMBL" id="KAA5532648.1"/>
    </source>
</evidence>
<evidence type="ECO:0000313" key="3">
    <source>
        <dbReference type="Proteomes" id="UP000323632"/>
    </source>
</evidence>
<feature type="region of interest" description="Disordered" evidence="1">
    <location>
        <begin position="74"/>
        <end position="95"/>
    </location>
</feature>
<reference evidence="2 3" key="1">
    <citation type="submission" date="2019-09" db="EMBL/GenBank/DDBJ databases">
        <title>Genome sequence and assembly of Taibaiella sp.</title>
        <authorList>
            <person name="Chhetri G."/>
        </authorList>
    </citation>
    <scope>NUCLEOTIDE SEQUENCE [LARGE SCALE GENOMIC DNA]</scope>
    <source>
        <strain evidence="2 3">KVB11</strain>
    </source>
</reference>
<proteinExistence type="predicted"/>
<accession>A0A5M6CBR9</accession>
<feature type="compositionally biased region" description="Polar residues" evidence="1">
    <location>
        <begin position="85"/>
        <end position="95"/>
    </location>
</feature>
<name>A0A5M6CBR9_9BACT</name>
<gene>
    <name evidence="2" type="ORF">F0919_17865</name>
</gene>
<evidence type="ECO:0000256" key="1">
    <source>
        <dbReference type="SAM" id="MobiDB-lite"/>
    </source>
</evidence>
<keyword evidence="3" id="KW-1185">Reference proteome</keyword>
<organism evidence="2 3">
    <name type="scientific">Taibaiella lutea</name>
    <dbReference type="NCBI Taxonomy" id="2608001"/>
    <lineage>
        <taxon>Bacteria</taxon>
        <taxon>Pseudomonadati</taxon>
        <taxon>Bacteroidota</taxon>
        <taxon>Chitinophagia</taxon>
        <taxon>Chitinophagales</taxon>
        <taxon>Chitinophagaceae</taxon>
        <taxon>Taibaiella</taxon>
    </lineage>
</organism>
<comment type="caution">
    <text evidence="2">The sequence shown here is derived from an EMBL/GenBank/DDBJ whole genome shotgun (WGS) entry which is preliminary data.</text>
</comment>
<dbReference type="RefSeq" id="WP_150034199.1">
    <property type="nucleotide sequence ID" value="NZ_VWSH01000004.1"/>
</dbReference>